<reference evidence="7 8" key="1">
    <citation type="submission" date="2017-08" db="EMBL/GenBank/DDBJ databases">
        <title>Mechanisms for carbon and nitrogen cycling indicate functional differentiation within the Candidate Phyla Radiation.</title>
        <authorList>
            <person name="Danczak R.E."/>
            <person name="Johnston M.D."/>
            <person name="Kenah C."/>
            <person name="Slattery M."/>
            <person name="Wrighton K.C."/>
            <person name="Wilkins M.J."/>
        </authorList>
    </citation>
    <scope>NUCLEOTIDE SEQUENCE [LARGE SCALE GENOMIC DNA]</scope>
    <source>
        <strain evidence="7">Gr01-1014_85</strain>
    </source>
</reference>
<feature type="non-terminal residue" evidence="7">
    <location>
        <position position="230"/>
    </location>
</feature>
<gene>
    <name evidence="7" type="ORF">CEO22_469</name>
</gene>
<dbReference type="Proteomes" id="UP000316253">
    <property type="component" value="Unassembled WGS sequence"/>
</dbReference>
<keyword evidence="5 7" id="KW-0030">Aminoacyl-tRNA synthetase</keyword>
<dbReference type="PANTHER" id="PTHR22594">
    <property type="entry name" value="ASPARTYL/LYSYL-TRNA SYNTHETASE"/>
    <property type="match status" value="1"/>
</dbReference>
<keyword evidence="4" id="KW-0648">Protein biosynthesis</keyword>
<dbReference type="GO" id="GO:0006422">
    <property type="term" value="P:aspartyl-tRNA aminoacylation"/>
    <property type="evidence" value="ECO:0007669"/>
    <property type="project" value="TreeGrafter"/>
</dbReference>
<protein>
    <submittedName>
        <fullName evidence="7">Aspartyl-tRNA synthetase</fullName>
    </submittedName>
</protein>
<keyword evidence="1" id="KW-0436">Ligase</keyword>
<accession>A0A554JAU3</accession>
<dbReference type="GO" id="GO:0004815">
    <property type="term" value="F:aspartate-tRNA ligase activity"/>
    <property type="evidence" value="ECO:0007669"/>
    <property type="project" value="TreeGrafter"/>
</dbReference>
<dbReference type="PANTHER" id="PTHR22594:SF5">
    <property type="entry name" value="ASPARTATE--TRNA LIGASE, MITOCHONDRIAL"/>
    <property type="match status" value="1"/>
</dbReference>
<evidence type="ECO:0000256" key="3">
    <source>
        <dbReference type="ARBA" id="ARBA00022840"/>
    </source>
</evidence>
<dbReference type="GO" id="GO:0003676">
    <property type="term" value="F:nucleic acid binding"/>
    <property type="evidence" value="ECO:0007669"/>
    <property type="project" value="InterPro"/>
</dbReference>
<feature type="domain" description="Aminoacyl-transfer RNA synthetases class-II family profile" evidence="6">
    <location>
        <begin position="142"/>
        <end position="230"/>
    </location>
</feature>
<evidence type="ECO:0000256" key="5">
    <source>
        <dbReference type="ARBA" id="ARBA00023146"/>
    </source>
</evidence>
<dbReference type="InterPro" id="IPR002312">
    <property type="entry name" value="Asp/Asn-tRNA-synth_IIb"/>
</dbReference>
<dbReference type="PRINTS" id="PR01042">
    <property type="entry name" value="TRNASYNTHASP"/>
</dbReference>
<dbReference type="InterPro" id="IPR004365">
    <property type="entry name" value="NA-bd_OB_tRNA"/>
</dbReference>
<dbReference type="PROSITE" id="PS50862">
    <property type="entry name" value="AA_TRNA_LIGASE_II"/>
    <property type="match status" value="1"/>
</dbReference>
<dbReference type="Pfam" id="PF00152">
    <property type="entry name" value="tRNA-synt_2"/>
    <property type="match status" value="1"/>
</dbReference>
<evidence type="ECO:0000313" key="8">
    <source>
        <dbReference type="Proteomes" id="UP000316253"/>
    </source>
</evidence>
<dbReference type="Gene3D" id="2.40.50.140">
    <property type="entry name" value="Nucleic acid-binding proteins"/>
    <property type="match status" value="1"/>
</dbReference>
<dbReference type="SUPFAM" id="SSF50249">
    <property type="entry name" value="Nucleic acid-binding proteins"/>
    <property type="match status" value="1"/>
</dbReference>
<dbReference type="EMBL" id="VMFD01000041">
    <property type="protein sequence ID" value="TSC65477.1"/>
    <property type="molecule type" value="Genomic_DNA"/>
</dbReference>
<dbReference type="Gene3D" id="3.30.930.10">
    <property type="entry name" value="Bira Bifunctional Protein, Domain 2"/>
    <property type="match status" value="1"/>
</dbReference>
<keyword evidence="3" id="KW-0067">ATP-binding</keyword>
<evidence type="ECO:0000256" key="2">
    <source>
        <dbReference type="ARBA" id="ARBA00022741"/>
    </source>
</evidence>
<dbReference type="InterPro" id="IPR006195">
    <property type="entry name" value="aa-tRNA-synth_II"/>
</dbReference>
<dbReference type="Pfam" id="PF01336">
    <property type="entry name" value="tRNA_anti-codon"/>
    <property type="match status" value="1"/>
</dbReference>
<keyword evidence="2" id="KW-0547">Nucleotide-binding</keyword>
<dbReference type="InterPro" id="IPR012340">
    <property type="entry name" value="NA-bd_OB-fold"/>
</dbReference>
<sequence>MTINRHFINTLDSQLDTTVTVAGFVNGLRDHGKVLFIVLADHSGQVQVVATAKQEGFDQLRTLTLGSALAISGQVVKRPVHLTTVEPNGHLELQFSAIASLNQAKELPWGNQLSESVNEEMGLTYRYLTIRHTDLMSKLQWRSKINNFLRQYAIKDGFTEIETPYITKGTPEGAREYLIPSRLQPEHFYALPQSPQQFKQLLMVAGIDRYFQIARCFRDEDSRGDRQPEF</sequence>
<evidence type="ECO:0000256" key="1">
    <source>
        <dbReference type="ARBA" id="ARBA00022598"/>
    </source>
</evidence>
<dbReference type="AlphaFoldDB" id="A0A554JAU3"/>
<dbReference type="GO" id="GO:0005524">
    <property type="term" value="F:ATP binding"/>
    <property type="evidence" value="ECO:0007669"/>
    <property type="project" value="UniProtKB-KW"/>
</dbReference>
<dbReference type="SUPFAM" id="SSF55681">
    <property type="entry name" value="Class II aaRS and biotin synthetases"/>
    <property type="match status" value="1"/>
</dbReference>
<organism evidence="7 8">
    <name type="scientific">Candidatus Berkelbacteria bacterium Gr01-1014_85</name>
    <dbReference type="NCBI Taxonomy" id="2017150"/>
    <lineage>
        <taxon>Bacteria</taxon>
        <taxon>Candidatus Berkelbacteria</taxon>
    </lineage>
</organism>
<name>A0A554JAU3_9BACT</name>
<dbReference type="InterPro" id="IPR045864">
    <property type="entry name" value="aa-tRNA-synth_II/BPL/LPL"/>
</dbReference>
<evidence type="ECO:0000256" key="4">
    <source>
        <dbReference type="ARBA" id="ARBA00022917"/>
    </source>
</evidence>
<evidence type="ECO:0000313" key="7">
    <source>
        <dbReference type="EMBL" id="TSC65477.1"/>
    </source>
</evidence>
<evidence type="ECO:0000259" key="6">
    <source>
        <dbReference type="PROSITE" id="PS50862"/>
    </source>
</evidence>
<dbReference type="InterPro" id="IPR004364">
    <property type="entry name" value="Aa-tRNA-synt_II"/>
</dbReference>
<comment type="caution">
    <text evidence="7">The sequence shown here is derived from an EMBL/GenBank/DDBJ whole genome shotgun (WGS) entry which is preliminary data.</text>
</comment>
<proteinExistence type="predicted"/>